<dbReference type="GO" id="GO:0005525">
    <property type="term" value="F:GTP binding"/>
    <property type="evidence" value="ECO:0007669"/>
    <property type="project" value="UniProtKB-KW"/>
</dbReference>
<feature type="region of interest" description="Disordered" evidence="3">
    <location>
        <begin position="55"/>
        <end position="75"/>
    </location>
</feature>
<evidence type="ECO:0000256" key="1">
    <source>
        <dbReference type="ARBA" id="ARBA00022741"/>
    </source>
</evidence>
<keyword evidence="5" id="KW-0132">Cell division</keyword>
<evidence type="ECO:0000256" key="2">
    <source>
        <dbReference type="ARBA" id="ARBA00023134"/>
    </source>
</evidence>
<keyword evidence="2" id="KW-0342">GTP-binding</keyword>
<dbReference type="InterPro" id="IPR008280">
    <property type="entry name" value="Tub_FtsZ_C"/>
</dbReference>
<dbReference type="Pfam" id="PF12327">
    <property type="entry name" value="FtsZ_C"/>
    <property type="match status" value="1"/>
</dbReference>
<dbReference type="InterPro" id="IPR024757">
    <property type="entry name" value="FtsZ_C"/>
</dbReference>
<evidence type="ECO:0000256" key="3">
    <source>
        <dbReference type="SAM" id="MobiDB-lite"/>
    </source>
</evidence>
<accession>T1BYX1</accession>
<reference evidence="5" key="1">
    <citation type="submission" date="2013-08" db="EMBL/GenBank/DDBJ databases">
        <authorList>
            <person name="Mendez C."/>
            <person name="Richter M."/>
            <person name="Ferrer M."/>
            <person name="Sanchez J."/>
        </authorList>
    </citation>
    <scope>NUCLEOTIDE SEQUENCE</scope>
</reference>
<proteinExistence type="predicted"/>
<dbReference type="SUPFAM" id="SSF55307">
    <property type="entry name" value="Tubulin C-terminal domain-like"/>
    <property type="match status" value="1"/>
</dbReference>
<keyword evidence="1" id="KW-0547">Nucleotide-binding</keyword>
<dbReference type="GO" id="GO:0051301">
    <property type="term" value="P:cell division"/>
    <property type="evidence" value="ECO:0007669"/>
    <property type="project" value="UniProtKB-KW"/>
</dbReference>
<reference evidence="5" key="2">
    <citation type="journal article" date="2014" name="ISME J.">
        <title>Microbial stratification in low pH oxic and suboxic macroscopic growths along an acid mine drainage.</title>
        <authorList>
            <person name="Mendez-Garcia C."/>
            <person name="Mesa V."/>
            <person name="Sprenger R.R."/>
            <person name="Richter M."/>
            <person name="Diez M.S."/>
            <person name="Solano J."/>
            <person name="Bargiela R."/>
            <person name="Golyshina O.V."/>
            <person name="Manteca A."/>
            <person name="Ramos J.L."/>
            <person name="Gallego J.R."/>
            <person name="Llorente I."/>
            <person name="Martins Dos Santos V.A."/>
            <person name="Jensen O.N."/>
            <person name="Pelaez A.I."/>
            <person name="Sanchez J."/>
            <person name="Ferrer M."/>
        </authorList>
    </citation>
    <scope>NUCLEOTIDE SEQUENCE</scope>
</reference>
<organism evidence="5">
    <name type="scientific">mine drainage metagenome</name>
    <dbReference type="NCBI Taxonomy" id="410659"/>
    <lineage>
        <taxon>unclassified sequences</taxon>
        <taxon>metagenomes</taxon>
        <taxon>ecological metagenomes</taxon>
    </lineage>
</organism>
<keyword evidence="5" id="KW-0131">Cell cycle</keyword>
<feature type="domain" description="Cell division protein FtsZ C-terminal" evidence="4">
    <location>
        <begin position="1"/>
        <end position="49"/>
    </location>
</feature>
<dbReference type="EMBL" id="AUZY01000521">
    <property type="protein sequence ID" value="EQD78471.1"/>
    <property type="molecule type" value="Genomic_DNA"/>
</dbReference>
<feature type="non-terminal residue" evidence="5">
    <location>
        <position position="1"/>
    </location>
</feature>
<sequence length="75" mass="8087">PDMTVSEAQKASEIVQKTISPNARIIWGANIDPTMQATIRVLLVVTGVKSPQILGASSARSHGSRAHEHEIETVR</sequence>
<name>T1BYX1_9ZZZZ</name>
<dbReference type="Gene3D" id="3.30.1330.20">
    <property type="entry name" value="Tubulin/FtsZ, C-terminal domain"/>
    <property type="match status" value="1"/>
</dbReference>
<feature type="compositionally biased region" description="Basic and acidic residues" evidence="3">
    <location>
        <begin position="65"/>
        <end position="75"/>
    </location>
</feature>
<evidence type="ECO:0000259" key="4">
    <source>
        <dbReference type="Pfam" id="PF12327"/>
    </source>
</evidence>
<evidence type="ECO:0000313" key="5">
    <source>
        <dbReference type="EMBL" id="EQD78471.1"/>
    </source>
</evidence>
<dbReference type="InterPro" id="IPR037103">
    <property type="entry name" value="Tubulin/FtsZ-like_C"/>
</dbReference>
<dbReference type="AlphaFoldDB" id="T1BYX1"/>
<protein>
    <submittedName>
        <fullName evidence="5">Cell division protein FtsZ</fullName>
    </submittedName>
</protein>
<comment type="caution">
    <text evidence="5">The sequence shown here is derived from an EMBL/GenBank/DDBJ whole genome shotgun (WGS) entry which is preliminary data.</text>
</comment>
<gene>
    <name evidence="5" type="ORF">B1B_00707</name>
</gene>